<dbReference type="InterPro" id="IPR006442">
    <property type="entry name" value="Antitoxin_Phd/YefM"/>
</dbReference>
<organism evidence="3 4">
    <name type="scientific">Acidicapsa dinghuensis</name>
    <dbReference type="NCBI Taxonomy" id="2218256"/>
    <lineage>
        <taxon>Bacteria</taxon>
        <taxon>Pseudomonadati</taxon>
        <taxon>Acidobacteriota</taxon>
        <taxon>Terriglobia</taxon>
        <taxon>Terriglobales</taxon>
        <taxon>Acidobacteriaceae</taxon>
        <taxon>Acidicapsa</taxon>
    </lineage>
</organism>
<proteinExistence type="inferred from homology"/>
<sequence length="103" mass="11507">MTYTVHQAKTQFSKLLREAEAGKEVIVMRGSKPVAKIIPISSVPDTAKRRMAGGFEGLVSFDDSVFDPLTDEQMIEYGFDNPAKDERYKDFVDTGRARSESAE</sequence>
<dbReference type="SUPFAM" id="SSF143120">
    <property type="entry name" value="YefM-like"/>
    <property type="match status" value="1"/>
</dbReference>
<reference evidence="4" key="1">
    <citation type="journal article" date="2019" name="Int. J. Syst. Evol. Microbiol.">
        <title>The Global Catalogue of Microorganisms (GCM) 10K type strain sequencing project: providing services to taxonomists for standard genome sequencing and annotation.</title>
        <authorList>
            <consortium name="The Broad Institute Genomics Platform"/>
            <consortium name="The Broad Institute Genome Sequencing Center for Infectious Disease"/>
            <person name="Wu L."/>
            <person name="Ma J."/>
        </authorList>
    </citation>
    <scope>NUCLEOTIDE SEQUENCE [LARGE SCALE GENOMIC DNA]</scope>
    <source>
        <strain evidence="4">JCM 4087</strain>
    </source>
</reference>
<dbReference type="RefSeq" id="WP_263334652.1">
    <property type="nucleotide sequence ID" value="NZ_JAGSYH010000002.1"/>
</dbReference>
<comment type="similarity">
    <text evidence="1 2">Belongs to the phD/YefM antitoxin family.</text>
</comment>
<name>A0ABW1EC88_9BACT</name>
<comment type="caution">
    <text evidence="3">The sequence shown here is derived from an EMBL/GenBank/DDBJ whole genome shotgun (WGS) entry which is preliminary data.</text>
</comment>
<protein>
    <recommendedName>
        <fullName evidence="2">Antitoxin</fullName>
    </recommendedName>
</protein>
<evidence type="ECO:0000256" key="2">
    <source>
        <dbReference type="RuleBase" id="RU362080"/>
    </source>
</evidence>
<comment type="function">
    <text evidence="2">Antitoxin component of a type II toxin-antitoxin (TA) system.</text>
</comment>
<evidence type="ECO:0000313" key="3">
    <source>
        <dbReference type="EMBL" id="MFC5861008.1"/>
    </source>
</evidence>
<dbReference type="Pfam" id="PF02604">
    <property type="entry name" value="PhdYeFM_antitox"/>
    <property type="match status" value="1"/>
</dbReference>
<dbReference type="Gene3D" id="3.40.1620.10">
    <property type="entry name" value="YefM-like domain"/>
    <property type="match status" value="1"/>
</dbReference>
<dbReference type="NCBIfam" id="TIGR01552">
    <property type="entry name" value="phd_fam"/>
    <property type="match status" value="1"/>
</dbReference>
<evidence type="ECO:0000256" key="1">
    <source>
        <dbReference type="ARBA" id="ARBA00009981"/>
    </source>
</evidence>
<keyword evidence="4" id="KW-1185">Reference proteome</keyword>
<evidence type="ECO:0000313" key="4">
    <source>
        <dbReference type="Proteomes" id="UP001596091"/>
    </source>
</evidence>
<accession>A0ABW1EC88</accession>
<dbReference type="EMBL" id="JBHSPH010000001">
    <property type="protein sequence ID" value="MFC5861008.1"/>
    <property type="molecule type" value="Genomic_DNA"/>
</dbReference>
<dbReference type="Proteomes" id="UP001596091">
    <property type="component" value="Unassembled WGS sequence"/>
</dbReference>
<dbReference type="InterPro" id="IPR036165">
    <property type="entry name" value="YefM-like_sf"/>
</dbReference>
<gene>
    <name evidence="3" type="ORF">ACFPT7_01735</name>
</gene>